<reference evidence="1 2" key="1">
    <citation type="submission" date="2015-04" db="EMBL/GenBank/DDBJ databases">
        <title>Whole genome shotgun sequence of Flavihumibacter petaseus NBRC 106054.</title>
        <authorList>
            <person name="Miyazawa S."/>
            <person name="Hosoyama A."/>
            <person name="Hashimoto M."/>
            <person name="Noguchi M."/>
            <person name="Tsuchikane K."/>
            <person name="Ohji S."/>
            <person name="Yamazoe A."/>
            <person name="Ichikawa N."/>
            <person name="Kimura A."/>
            <person name="Fujita N."/>
        </authorList>
    </citation>
    <scope>NUCLEOTIDE SEQUENCE [LARGE SCALE GENOMIC DNA]</scope>
    <source>
        <strain evidence="1 2">NBRC 106054</strain>
    </source>
</reference>
<keyword evidence="2" id="KW-1185">Reference proteome</keyword>
<dbReference type="Pfam" id="PF05935">
    <property type="entry name" value="Arylsulfotrans"/>
    <property type="match status" value="1"/>
</dbReference>
<dbReference type="PANTHER" id="PTHR35340">
    <property type="entry name" value="PQQ ENZYME REPEAT PROTEIN-RELATED"/>
    <property type="match status" value="1"/>
</dbReference>
<dbReference type="EMBL" id="BBWV01000001">
    <property type="protein sequence ID" value="GAO42150.1"/>
    <property type="molecule type" value="Genomic_DNA"/>
</dbReference>
<gene>
    <name evidence="1" type="ORF">FPE01S_01_11630</name>
</gene>
<dbReference type="InterPro" id="IPR010262">
    <property type="entry name" value="Arylsulfotransferase_bact"/>
</dbReference>
<dbReference type="Gene3D" id="2.130.10.10">
    <property type="entry name" value="YVTN repeat-like/Quinoprotein amine dehydrogenase"/>
    <property type="match status" value="1"/>
</dbReference>
<dbReference type="InterPro" id="IPR053143">
    <property type="entry name" value="Arylsulfate_ST"/>
</dbReference>
<dbReference type="GO" id="GO:0004062">
    <property type="term" value="F:aryl sulfotransferase activity"/>
    <property type="evidence" value="ECO:0007669"/>
    <property type="project" value="InterPro"/>
</dbReference>
<dbReference type="InterPro" id="IPR015943">
    <property type="entry name" value="WD40/YVTN_repeat-like_dom_sf"/>
</dbReference>
<protein>
    <recommendedName>
        <fullName evidence="3">Fibronectin type-III domain-containing protein</fullName>
    </recommendedName>
</protein>
<evidence type="ECO:0008006" key="3">
    <source>
        <dbReference type="Google" id="ProtNLM"/>
    </source>
</evidence>
<proteinExistence type="predicted"/>
<dbReference type="PANTHER" id="PTHR35340:SF5">
    <property type="entry name" value="ASST-DOMAIN-CONTAINING PROTEIN"/>
    <property type="match status" value="1"/>
</dbReference>
<dbReference type="STRING" id="1220578.FPE01S_01_11630"/>
<dbReference type="AlphaFoldDB" id="A0A0E9MYE3"/>
<dbReference type="InterPro" id="IPR011047">
    <property type="entry name" value="Quinoprotein_ADH-like_sf"/>
</dbReference>
<evidence type="ECO:0000313" key="1">
    <source>
        <dbReference type="EMBL" id="GAO42150.1"/>
    </source>
</evidence>
<name>A0A0E9MYE3_9BACT</name>
<organism evidence="1 2">
    <name type="scientific">Flavihumibacter petaseus NBRC 106054</name>
    <dbReference type="NCBI Taxonomy" id="1220578"/>
    <lineage>
        <taxon>Bacteria</taxon>
        <taxon>Pseudomonadati</taxon>
        <taxon>Bacteroidota</taxon>
        <taxon>Chitinophagia</taxon>
        <taxon>Chitinophagales</taxon>
        <taxon>Chitinophagaceae</taxon>
        <taxon>Flavihumibacter</taxon>
    </lineage>
</organism>
<accession>A0A0E9MYE3</accession>
<dbReference type="Proteomes" id="UP000033121">
    <property type="component" value="Unassembled WGS sequence"/>
</dbReference>
<comment type="caution">
    <text evidence="1">The sequence shown here is derived from an EMBL/GenBank/DDBJ whole genome shotgun (WGS) entry which is preliminary data.</text>
</comment>
<evidence type="ECO:0000313" key="2">
    <source>
        <dbReference type="Proteomes" id="UP000033121"/>
    </source>
</evidence>
<dbReference type="SUPFAM" id="SSF50998">
    <property type="entry name" value="Quinoprotein alcohol dehydrogenase-like"/>
    <property type="match status" value="1"/>
</dbReference>
<sequence>MSAPGKNSLKVKVAIHSDDTLALAVRYWPKGSRDSVTETAFSATSESPSQVLTNLQPGRTYAYQLVTRRGTCTSAGKEYEFKSQQLPLWAQDQFRLVCPDPGILPAAFRDGYFLVYRRDLPGLIYLLDAKGNIRWYHQVNGTGVKMATFTPQQTILALLGDETYQTSYGNELLEINLSGDTLLHLKKGRDFQQTLHHEVLPYKDRLITISSEEKVMNLSKRGGGKADTVKTDGILVMDRSGKTLWHWTIFDVLDPLQDPAIAKEKSDWMHANSLQVDKDGNYLLSFYNNGQIWKIDAQSGKVIWKFGKGGDYTLAGGDWFDNSHAAHINAQGNLMLFDNGTKRLQSHVLSYRLDEATKVATLAFDVPLPKDVYSERMGSAYLINDTTVLSTCTKRNTVVLTNLQGRFLWALRSNASPYRVEFIPKEKLFPFLTH</sequence>